<keyword evidence="3" id="KW-1185">Reference proteome</keyword>
<dbReference type="Pfam" id="PF13466">
    <property type="entry name" value="STAS_2"/>
    <property type="match status" value="1"/>
</dbReference>
<reference evidence="2 3" key="1">
    <citation type="journal article" date="2014" name="Int. J. Syst. Evol. Microbiol.">
        <title>Fulvimonas yonginensis sp. nov., isolated from greenhouse soil, and emended description of the genus Fulvimonas.</title>
        <authorList>
            <person name="Ahn J.H."/>
            <person name="Kim S.J."/>
            <person name="Weon H.Y."/>
            <person name="Hong S.B."/>
            <person name="Seok S.J."/>
            <person name="Kwon S.W."/>
        </authorList>
    </citation>
    <scope>NUCLEOTIDE SEQUENCE [LARGE SCALE GENOMIC DNA]</scope>
    <source>
        <strain evidence="2 3">KACC 16952</strain>
    </source>
</reference>
<comment type="caution">
    <text evidence="2">The sequence shown here is derived from an EMBL/GenBank/DDBJ whole genome shotgun (WGS) entry which is preliminary data.</text>
</comment>
<dbReference type="PANTHER" id="PTHR35849">
    <property type="entry name" value="BLR2341 PROTEIN"/>
    <property type="match status" value="1"/>
</dbReference>
<gene>
    <name evidence="2" type="ORF">WAT24_02870</name>
</gene>
<sequence length="99" mass="10266">MSASAFELRRDTPGTLGVRGVLSFDTAAAAWEAIGAALAAGPVERLDLAGVERSDSAGLACVLAVQAEARRLGRPLRVQNLPEGLRALARVCEVEPLLG</sequence>
<evidence type="ECO:0000313" key="2">
    <source>
        <dbReference type="EMBL" id="MEI7035697.1"/>
    </source>
</evidence>
<dbReference type="RefSeq" id="WP_336806310.1">
    <property type="nucleotide sequence ID" value="NZ_JBBBNY010000001.1"/>
</dbReference>
<dbReference type="InterPro" id="IPR002645">
    <property type="entry name" value="STAS_dom"/>
</dbReference>
<proteinExistence type="predicted"/>
<dbReference type="PANTHER" id="PTHR35849:SF1">
    <property type="entry name" value="INTERMEMBRANE PHOSPHOLIPID TRANSPORT SYSTEM BINDING PROTEIN MLAB"/>
    <property type="match status" value="1"/>
</dbReference>
<evidence type="ECO:0000313" key="3">
    <source>
        <dbReference type="Proteomes" id="UP001381174"/>
    </source>
</evidence>
<dbReference type="InterPro" id="IPR058548">
    <property type="entry name" value="MlaB-like_STAS"/>
</dbReference>
<evidence type="ECO:0000259" key="1">
    <source>
        <dbReference type="PROSITE" id="PS50801"/>
    </source>
</evidence>
<dbReference type="InterPro" id="IPR052746">
    <property type="entry name" value="MlaB_ABC_Transporter"/>
</dbReference>
<dbReference type="InterPro" id="IPR036513">
    <property type="entry name" value="STAS_dom_sf"/>
</dbReference>
<dbReference type="SUPFAM" id="SSF52091">
    <property type="entry name" value="SpoIIaa-like"/>
    <property type="match status" value="1"/>
</dbReference>
<dbReference type="EMBL" id="JBBBNY010000001">
    <property type="protein sequence ID" value="MEI7035697.1"/>
    <property type="molecule type" value="Genomic_DNA"/>
</dbReference>
<dbReference type="Gene3D" id="3.30.750.24">
    <property type="entry name" value="STAS domain"/>
    <property type="match status" value="1"/>
</dbReference>
<organism evidence="2 3">
    <name type="scientific">Fulvimonas yonginensis</name>
    <dbReference type="NCBI Taxonomy" id="1495200"/>
    <lineage>
        <taxon>Bacteria</taxon>
        <taxon>Pseudomonadati</taxon>
        <taxon>Pseudomonadota</taxon>
        <taxon>Gammaproteobacteria</taxon>
        <taxon>Lysobacterales</taxon>
        <taxon>Rhodanobacteraceae</taxon>
        <taxon>Fulvimonas</taxon>
    </lineage>
</organism>
<dbReference type="PROSITE" id="PS50801">
    <property type="entry name" value="STAS"/>
    <property type="match status" value="1"/>
</dbReference>
<dbReference type="Proteomes" id="UP001381174">
    <property type="component" value="Unassembled WGS sequence"/>
</dbReference>
<accession>A0ABU8J9C7</accession>
<feature type="domain" description="STAS" evidence="1">
    <location>
        <begin position="16"/>
        <end position="99"/>
    </location>
</feature>
<name>A0ABU8J9C7_9GAMM</name>
<protein>
    <submittedName>
        <fullName evidence="2">STAS domain-containing protein</fullName>
    </submittedName>
</protein>